<dbReference type="RefSeq" id="WP_367141415.1">
    <property type="nucleotide sequence ID" value="NZ_JBFLAA010000005.1"/>
</dbReference>
<dbReference type="Gene3D" id="2.60.120.260">
    <property type="entry name" value="Galactose-binding domain-like"/>
    <property type="match status" value="1"/>
</dbReference>
<accession>A0ABW1MZT4</accession>
<keyword evidence="2" id="KW-1185">Reference proteome</keyword>
<reference evidence="1 2" key="1">
    <citation type="submission" date="2024-09" db="EMBL/GenBank/DDBJ databases">
        <title>Whole genome analysis of Stenotrophomonas geniculata MK-1, and its biological control impact on peanut foliage fungus diseases.</title>
        <authorList>
            <person name="Ahsan T."/>
        </authorList>
    </citation>
    <scope>NUCLEOTIDE SEQUENCE [LARGE SCALE GENOMIC DNA]</scope>
    <source>
        <strain evidence="1 2">MK-1</strain>
    </source>
</reference>
<dbReference type="EMBL" id="JBHRFL010000003">
    <property type="protein sequence ID" value="MFC6068642.1"/>
    <property type="molecule type" value="Genomic_DNA"/>
</dbReference>
<evidence type="ECO:0000313" key="1">
    <source>
        <dbReference type="EMBL" id="MFC6068642.1"/>
    </source>
</evidence>
<proteinExistence type="predicted"/>
<organism evidence="1 2">
    <name type="scientific">Stenotrophomonas geniculata</name>
    <dbReference type="NCBI Taxonomy" id="86188"/>
    <lineage>
        <taxon>Bacteria</taxon>
        <taxon>Pseudomonadati</taxon>
        <taxon>Pseudomonadota</taxon>
        <taxon>Gammaproteobacteria</taxon>
        <taxon>Lysobacterales</taxon>
        <taxon>Lysobacteraceae</taxon>
        <taxon>Stenotrophomonas</taxon>
    </lineage>
</organism>
<dbReference type="InterPro" id="IPR013783">
    <property type="entry name" value="Ig-like_fold"/>
</dbReference>
<dbReference type="Proteomes" id="UP001596115">
    <property type="component" value="Unassembled WGS sequence"/>
</dbReference>
<comment type="caution">
    <text evidence="1">The sequence shown here is derived from an EMBL/GenBank/DDBJ whole genome shotgun (WGS) entry which is preliminary data.</text>
</comment>
<dbReference type="Gene3D" id="2.60.40.10">
    <property type="entry name" value="Immunoglobulins"/>
    <property type="match status" value="1"/>
</dbReference>
<evidence type="ECO:0000313" key="2">
    <source>
        <dbReference type="Proteomes" id="UP001596115"/>
    </source>
</evidence>
<name>A0ABW1MZT4_9GAMM</name>
<sequence>MAAPVWQPGTLYLPGDLVQPITQPPPNNPQVANGDFSAGNTGWTFSGDGAYSPSGGYGGGGPSMILPGNRPDGLGVNNTMLVVPVGGQLVATSMINQGASSAGKTAGWTEIRWFDSLNTLLQTDKGNVVDSGSGGAWHQSKVTSTAPASAAYAKAAIHLTSVADHNAPIWGDNLSVSGASAGLPDGLVYKAVQTESGTSGSSEPAWPGILGQQVVDNEVIWEAVTTSRVTWTASPRYVSGATEPVWPTDIGAMVKDGTINWRAISRRVEDEKCPQSKVVAIVASKVFAADKDIVRFSATANPLDWSTSDDAGYLPTGLQQANANDMAVLQQYRSNLVALNASSFQNWQVDPDPASMAILDQMDGIGSIWPKAAVPVSNDLFYLSQLGVRTVGIANAAENLAAGDVGAPIDDLVRVALRVSSGNSSKVIGAYYPGAGQYWLAFSEYPQAPLSLSGGIQGDAYMNETVDARYIALGGVTPYRFDIVAGSLPTGISMDPNTGVLTGGFAQKGNFAWTVRVTDALGDSVQLNDQTFVCNLLWNFTTWLPGGAYVSPLGAGKVIWSTYWNQFISCTGPGRKISTDGINWPQSGSTDFLGVAENPITGRLALTTSTSGIYTSDDGGVTVTQRTPSTVDSGSMRFTQGQFLGNSGSRMMAGGADGLTWTTGPIAPVSIDAWEFIEHLGLYFFVNGFNGNTATSTAPLGPYTTTSTIPGWAGNTLVTILYSKRLRRTFIATSGLIRERLDDGTYVNRLVASGQTFSSIIDIPEMGALIAVGQGATNSTAVSVDGGTTWTRYNGLNSFRLLAWSEPLKKIVAIGQNVASYATPACEV</sequence>
<gene>
    <name evidence="1" type="ORF">ACFLLB_03540</name>
</gene>
<protein>
    <submittedName>
        <fullName evidence="1">Ig domain-containing protein</fullName>
    </submittedName>
</protein>
<dbReference type="Pfam" id="PF05345">
    <property type="entry name" value="He_PIG"/>
    <property type="match status" value="1"/>
</dbReference>